<accession>A0A0M8NYN4</accession>
<dbReference type="EMBL" id="LHQQ01000380">
    <property type="protein sequence ID" value="KOS36860.1"/>
    <property type="molecule type" value="Genomic_DNA"/>
</dbReference>
<name>A0A0M8NYN4_9EURO</name>
<feature type="region of interest" description="Disordered" evidence="1">
    <location>
        <begin position="60"/>
        <end position="81"/>
    </location>
</feature>
<dbReference type="AlphaFoldDB" id="A0A0M8NYN4"/>
<gene>
    <name evidence="2" type="ORF">ACN38_g12370</name>
</gene>
<sequence length="81" mass="9011">MNLTGEARGMQNFLEAIPNPCSLPICTATCMDKSLFSSFLLLLLPRGDLLPTLFDEANMQTKSSPHLPFPDSSREEDPIRE</sequence>
<feature type="compositionally biased region" description="Basic and acidic residues" evidence="1">
    <location>
        <begin position="72"/>
        <end position="81"/>
    </location>
</feature>
<organism evidence="2 3">
    <name type="scientific">Penicillium nordicum</name>
    <dbReference type="NCBI Taxonomy" id="229535"/>
    <lineage>
        <taxon>Eukaryota</taxon>
        <taxon>Fungi</taxon>
        <taxon>Dikarya</taxon>
        <taxon>Ascomycota</taxon>
        <taxon>Pezizomycotina</taxon>
        <taxon>Eurotiomycetes</taxon>
        <taxon>Eurotiomycetidae</taxon>
        <taxon>Eurotiales</taxon>
        <taxon>Aspergillaceae</taxon>
        <taxon>Penicillium</taxon>
    </lineage>
</organism>
<protein>
    <submittedName>
        <fullName evidence="2">Uncharacterized protein</fullName>
    </submittedName>
</protein>
<proteinExistence type="predicted"/>
<evidence type="ECO:0000256" key="1">
    <source>
        <dbReference type="SAM" id="MobiDB-lite"/>
    </source>
</evidence>
<evidence type="ECO:0000313" key="3">
    <source>
        <dbReference type="Proteomes" id="UP000037696"/>
    </source>
</evidence>
<comment type="caution">
    <text evidence="2">The sequence shown here is derived from an EMBL/GenBank/DDBJ whole genome shotgun (WGS) entry which is preliminary data.</text>
</comment>
<reference evidence="2 3" key="1">
    <citation type="submission" date="2015-08" db="EMBL/GenBank/DDBJ databases">
        <title>Genome sequencing of Penicillium nordicum.</title>
        <authorList>
            <person name="Nguyen H.D."/>
            <person name="Seifert K.A."/>
        </authorList>
    </citation>
    <scope>NUCLEOTIDE SEQUENCE [LARGE SCALE GENOMIC DNA]</scope>
    <source>
        <strain evidence="2 3">DAOMC 185683</strain>
    </source>
</reference>
<keyword evidence="3" id="KW-1185">Reference proteome</keyword>
<dbReference type="Proteomes" id="UP000037696">
    <property type="component" value="Unassembled WGS sequence"/>
</dbReference>
<evidence type="ECO:0000313" key="2">
    <source>
        <dbReference type="EMBL" id="KOS36860.1"/>
    </source>
</evidence>